<accession>A0ABQ6LK80</accession>
<feature type="domain" description="AB hydrolase-1" evidence="2">
    <location>
        <begin position="27"/>
        <end position="264"/>
    </location>
</feature>
<reference evidence="3 4" key="1">
    <citation type="submission" date="2023-04" db="EMBL/GenBank/DDBJ databases">
        <title>Marinoamorphus aggregata gen. nov., sp. Nov., isolate from tissue of brittle star Ophioplocus japonicus.</title>
        <authorList>
            <person name="Kawano K."/>
            <person name="Sawayama S."/>
            <person name="Nakagawa S."/>
        </authorList>
    </citation>
    <scope>NUCLEOTIDE SEQUENCE [LARGE SCALE GENOMIC DNA]</scope>
    <source>
        <strain evidence="3 4">NKW23</strain>
    </source>
</reference>
<evidence type="ECO:0000259" key="2">
    <source>
        <dbReference type="Pfam" id="PF12697"/>
    </source>
</evidence>
<proteinExistence type="predicted"/>
<evidence type="ECO:0000313" key="4">
    <source>
        <dbReference type="Proteomes" id="UP001239909"/>
    </source>
</evidence>
<evidence type="ECO:0000256" key="1">
    <source>
        <dbReference type="ARBA" id="ARBA00022801"/>
    </source>
</evidence>
<comment type="caution">
    <text evidence="3">The sequence shown here is derived from an EMBL/GenBank/DDBJ whole genome shotgun (WGS) entry which is preliminary data.</text>
</comment>
<dbReference type="InterPro" id="IPR050266">
    <property type="entry name" value="AB_hydrolase_sf"/>
</dbReference>
<sequence>MERIWVEGGDGCRLALHLAGPEGAPAILLVHGWSQHSLAWRKQLAGPLAGRFRLGAVDLRGHGASDAPPAPAGYTDPALWAADIAACLAALGPGPAVAVGWSMGGWVLGDYIAAHGCAGLAGLVLVGSSARVGAAADPAVLARRRPDVRAEGMYSKDHGVQITAAINFARAMTLGTLSKNDLATMVGWQMLVRPEVRRACRMRDADWRAALAGVTVPALVIQGAGERVCLPEVYQEVLGCIPGAEGQIFAGSGHLPFWEEPERFDTALGGFAARALGMEAAA</sequence>
<dbReference type="SUPFAM" id="SSF53474">
    <property type="entry name" value="alpha/beta-Hydrolases"/>
    <property type="match status" value="1"/>
</dbReference>
<protein>
    <submittedName>
        <fullName evidence="3">Alpha/beta hydrolase</fullName>
    </submittedName>
</protein>
<dbReference type="PANTHER" id="PTHR43798:SF31">
    <property type="entry name" value="AB HYDROLASE SUPERFAMILY PROTEIN YCLE"/>
    <property type="match status" value="1"/>
</dbReference>
<gene>
    <name evidence="3" type="ORF">LNKW23_04000</name>
</gene>
<keyword evidence="1 3" id="KW-0378">Hydrolase</keyword>
<dbReference type="GO" id="GO:0016787">
    <property type="term" value="F:hydrolase activity"/>
    <property type="evidence" value="ECO:0007669"/>
    <property type="project" value="UniProtKB-KW"/>
</dbReference>
<dbReference type="PANTHER" id="PTHR43798">
    <property type="entry name" value="MONOACYLGLYCEROL LIPASE"/>
    <property type="match status" value="1"/>
</dbReference>
<organism evidence="3 4">
    <name type="scientific">Paralimibaculum aggregatum</name>
    <dbReference type="NCBI Taxonomy" id="3036245"/>
    <lineage>
        <taxon>Bacteria</taxon>
        <taxon>Pseudomonadati</taxon>
        <taxon>Pseudomonadota</taxon>
        <taxon>Alphaproteobacteria</taxon>
        <taxon>Rhodobacterales</taxon>
        <taxon>Paracoccaceae</taxon>
        <taxon>Paralimibaculum</taxon>
    </lineage>
</organism>
<dbReference type="RefSeq" id="WP_285669819.1">
    <property type="nucleotide sequence ID" value="NZ_BSYI01000002.1"/>
</dbReference>
<evidence type="ECO:0000313" key="3">
    <source>
        <dbReference type="EMBL" id="GMG81188.1"/>
    </source>
</evidence>
<dbReference type="Proteomes" id="UP001239909">
    <property type="component" value="Unassembled WGS sequence"/>
</dbReference>
<dbReference type="EMBL" id="BSYI01000002">
    <property type="protein sequence ID" value="GMG81188.1"/>
    <property type="molecule type" value="Genomic_DNA"/>
</dbReference>
<dbReference type="InterPro" id="IPR000639">
    <property type="entry name" value="Epox_hydrolase-like"/>
</dbReference>
<keyword evidence="4" id="KW-1185">Reference proteome</keyword>
<dbReference type="PRINTS" id="PR00412">
    <property type="entry name" value="EPOXHYDRLASE"/>
</dbReference>
<name>A0ABQ6LK80_9RHOB</name>
<dbReference type="InterPro" id="IPR029058">
    <property type="entry name" value="AB_hydrolase_fold"/>
</dbReference>
<dbReference type="Gene3D" id="3.40.50.1820">
    <property type="entry name" value="alpha/beta hydrolase"/>
    <property type="match status" value="1"/>
</dbReference>
<dbReference type="InterPro" id="IPR000073">
    <property type="entry name" value="AB_hydrolase_1"/>
</dbReference>
<dbReference type="Pfam" id="PF12697">
    <property type="entry name" value="Abhydrolase_6"/>
    <property type="match status" value="1"/>
</dbReference>